<dbReference type="SUPFAM" id="SSF110221">
    <property type="entry name" value="AbfB domain"/>
    <property type="match status" value="1"/>
</dbReference>
<evidence type="ECO:0000256" key="1">
    <source>
        <dbReference type="ARBA" id="ARBA00023015"/>
    </source>
</evidence>
<keyword evidence="4" id="KW-0804">Transcription</keyword>
<dbReference type="GO" id="GO:0006352">
    <property type="term" value="P:DNA-templated transcription initiation"/>
    <property type="evidence" value="ECO:0007669"/>
    <property type="project" value="InterPro"/>
</dbReference>
<dbReference type="Gene3D" id="2.80.10.50">
    <property type="match status" value="1"/>
</dbReference>
<dbReference type="SUPFAM" id="SSF88946">
    <property type="entry name" value="Sigma2 domain of RNA polymerase sigma factors"/>
    <property type="match status" value="1"/>
</dbReference>
<dbReference type="GO" id="GO:0003677">
    <property type="term" value="F:DNA binding"/>
    <property type="evidence" value="ECO:0007669"/>
    <property type="project" value="UniProtKB-KW"/>
</dbReference>
<dbReference type="InterPro" id="IPR007934">
    <property type="entry name" value="AbfB_ABD"/>
</dbReference>
<dbReference type="CDD" id="cd23399">
    <property type="entry name" value="beta-trefoil_ABD_ABFB"/>
    <property type="match status" value="1"/>
</dbReference>
<evidence type="ECO:0000256" key="3">
    <source>
        <dbReference type="ARBA" id="ARBA00023125"/>
    </source>
</evidence>
<dbReference type="NCBIfam" id="TIGR02937">
    <property type="entry name" value="sigma70-ECF"/>
    <property type="match status" value="1"/>
</dbReference>
<feature type="domain" description="Alpha-L-arabinofuranosidase B arabinose-binding" evidence="7">
    <location>
        <begin position="394"/>
        <end position="526"/>
    </location>
</feature>
<feature type="compositionally biased region" description="Low complexity" evidence="5">
    <location>
        <begin position="343"/>
        <end position="381"/>
    </location>
</feature>
<dbReference type="InterPro" id="IPR039425">
    <property type="entry name" value="RNA_pol_sigma-70-like"/>
</dbReference>
<dbReference type="STRING" id="47854.GA0070603_6196"/>
<name>A0A1C6W0R3_9ACTN</name>
<keyword evidence="3" id="KW-0238">DNA-binding</keyword>
<gene>
    <name evidence="8" type="ORF">GA0070603_6196</name>
</gene>
<dbReference type="PANTHER" id="PTHR43133:SF8">
    <property type="entry name" value="RNA POLYMERASE SIGMA FACTOR HI_1459-RELATED"/>
    <property type="match status" value="1"/>
</dbReference>
<evidence type="ECO:0000256" key="5">
    <source>
        <dbReference type="SAM" id="MobiDB-lite"/>
    </source>
</evidence>
<dbReference type="InterPro" id="IPR036195">
    <property type="entry name" value="AbfB_ABD_sf"/>
</dbReference>
<dbReference type="GO" id="GO:0046373">
    <property type="term" value="P:L-arabinose metabolic process"/>
    <property type="evidence" value="ECO:0007669"/>
    <property type="project" value="InterPro"/>
</dbReference>
<accession>A0A1C6W0R3</accession>
<feature type="domain" description="RNA polymerase sigma-70 region 2" evidence="6">
    <location>
        <begin position="28"/>
        <end position="93"/>
    </location>
</feature>
<evidence type="ECO:0000259" key="7">
    <source>
        <dbReference type="Pfam" id="PF05270"/>
    </source>
</evidence>
<evidence type="ECO:0000256" key="4">
    <source>
        <dbReference type="ARBA" id="ARBA00023163"/>
    </source>
</evidence>
<dbReference type="EMBL" id="FMIB01000002">
    <property type="protein sequence ID" value="SCL72092.1"/>
    <property type="molecule type" value="Genomic_DNA"/>
</dbReference>
<protein>
    <submittedName>
        <fullName evidence="8">RNA polymerase sigma factor, sigma-70 family</fullName>
    </submittedName>
</protein>
<dbReference type="GO" id="GO:0016987">
    <property type="term" value="F:sigma factor activity"/>
    <property type="evidence" value="ECO:0007669"/>
    <property type="project" value="UniProtKB-KW"/>
</dbReference>
<dbReference type="AlphaFoldDB" id="A0A1C6W0R3"/>
<dbReference type="InterPro" id="IPR007627">
    <property type="entry name" value="RNA_pol_sigma70_r2"/>
</dbReference>
<feature type="region of interest" description="Disordered" evidence="5">
    <location>
        <begin position="339"/>
        <end position="386"/>
    </location>
</feature>
<keyword evidence="1" id="KW-0805">Transcription regulation</keyword>
<sequence>MKMRATGANEADLVVAAQAGDRRAMDELIAAGLPLVYALAHRALGGHPDTDDVVQDTMLRAVRRLPELHAPESFRPWLAAIALRQLSTLLHRRQVAARRAAPLDEAAGLPDAGAAFEDLATLRLELSGQRRQLVRASRWLDPDDRALLSLWWLETAGELTRTDVAAALAVSVAHAAVRVQRMRHQLDVSRGLVAALESGPRCAGLEAAAAGWDGVPSPLWRKRLARHTRSCGRCARADSGMIAPERLLLGVGLLPVPVGLAAVLLGRGALGAAAPSTAALSGAIGGGSGGGVGAGAKAGLLAQLLQAVVAHPVAATVVAGAVATGAAATVTVLPTHPPPPASAPVAAPTSPSGPRAVPSSPPAAAVPEPAPRTTPAAGPSAGRTASLTAGRPLSLESANGNGRYVATVDGLGVLMPVGPDSTDAARRQATFTVLAGLADPRCFSFRAGDGRYLRHSSWRLRLSPADGTELFRGDATFCARDGATASSTALEASNYPGWFLRHRDGQLWVDQADGTPAFRADSSFRIRPALAG</sequence>
<dbReference type="InterPro" id="IPR014284">
    <property type="entry name" value="RNA_pol_sigma-70_dom"/>
</dbReference>
<dbReference type="Pfam" id="PF04542">
    <property type="entry name" value="Sigma70_r2"/>
    <property type="match status" value="1"/>
</dbReference>
<organism evidence="8 9">
    <name type="scientific">Micromonospora chersina</name>
    <dbReference type="NCBI Taxonomy" id="47854"/>
    <lineage>
        <taxon>Bacteria</taxon>
        <taxon>Bacillati</taxon>
        <taxon>Actinomycetota</taxon>
        <taxon>Actinomycetes</taxon>
        <taxon>Micromonosporales</taxon>
        <taxon>Micromonosporaceae</taxon>
        <taxon>Micromonospora</taxon>
    </lineage>
</organism>
<dbReference type="Pfam" id="PF05270">
    <property type="entry name" value="AbfB"/>
    <property type="match status" value="1"/>
</dbReference>
<proteinExistence type="predicted"/>
<dbReference type="PANTHER" id="PTHR43133">
    <property type="entry name" value="RNA POLYMERASE ECF-TYPE SIGMA FACTO"/>
    <property type="match status" value="1"/>
</dbReference>
<evidence type="ECO:0000313" key="8">
    <source>
        <dbReference type="EMBL" id="SCL72092.1"/>
    </source>
</evidence>
<dbReference type="Proteomes" id="UP000198605">
    <property type="component" value="Unassembled WGS sequence"/>
</dbReference>
<dbReference type="Gene3D" id="1.10.1740.10">
    <property type="match status" value="1"/>
</dbReference>
<dbReference type="GO" id="GO:0046556">
    <property type="term" value="F:alpha-L-arabinofuranosidase activity"/>
    <property type="evidence" value="ECO:0007669"/>
    <property type="project" value="InterPro"/>
</dbReference>
<dbReference type="InterPro" id="IPR013325">
    <property type="entry name" value="RNA_pol_sigma_r2"/>
</dbReference>
<evidence type="ECO:0000313" key="9">
    <source>
        <dbReference type="Proteomes" id="UP000198605"/>
    </source>
</evidence>
<keyword evidence="9" id="KW-1185">Reference proteome</keyword>
<evidence type="ECO:0000259" key="6">
    <source>
        <dbReference type="Pfam" id="PF04542"/>
    </source>
</evidence>
<reference evidence="9" key="1">
    <citation type="submission" date="2016-06" db="EMBL/GenBank/DDBJ databases">
        <authorList>
            <person name="Varghese N."/>
            <person name="Submissions Spin"/>
        </authorList>
    </citation>
    <scope>NUCLEOTIDE SEQUENCE [LARGE SCALE GENOMIC DNA]</scope>
    <source>
        <strain evidence="9">DSM 44151</strain>
    </source>
</reference>
<keyword evidence="2" id="KW-0731">Sigma factor</keyword>
<evidence type="ECO:0000256" key="2">
    <source>
        <dbReference type="ARBA" id="ARBA00023082"/>
    </source>
</evidence>